<feature type="non-terminal residue" evidence="2">
    <location>
        <position position="283"/>
    </location>
</feature>
<keyword evidence="3" id="KW-1185">Reference proteome</keyword>
<feature type="non-terminal residue" evidence="2">
    <location>
        <position position="1"/>
    </location>
</feature>
<protein>
    <submittedName>
        <fullName evidence="2">11564_t:CDS:1</fullName>
    </submittedName>
</protein>
<sequence length="283" mass="33024">LLEYLDSHKPEEWSLSQFLLLYHDKILKAPPFHDDWHALDGTWTRFIWAVQERIEKIDLKTKVNSESNCLYWREIILDCMKIETKLVTDKEGLHTLQTSVQFNGEIVCNSYDNCEKANERVSKFIFEQNKPKRRIDKFFKSSSETKLSNLFSQKTDNSTKKRRKLSSERSIANEADDKKDKVDEAHGSPTSEENDNADYIPIPEEEDSDYVASNDEDQNPPPLLTLSQLKYFDESYTKIKKTQKWILSTGTCAEDAIFEHCNKLSSESLLHSWIVDLDDQEIE</sequence>
<dbReference type="AlphaFoldDB" id="A0A9N9DUX8"/>
<name>A0A9N9DUX8_9GLOM</name>
<gene>
    <name evidence="2" type="ORF">PBRASI_LOCUS10387</name>
</gene>
<dbReference type="OrthoDB" id="5340906at2759"/>
<reference evidence="2" key="1">
    <citation type="submission" date="2021-06" db="EMBL/GenBank/DDBJ databases">
        <authorList>
            <person name="Kallberg Y."/>
            <person name="Tangrot J."/>
            <person name="Rosling A."/>
        </authorList>
    </citation>
    <scope>NUCLEOTIDE SEQUENCE</scope>
    <source>
        <strain evidence="2">BR232B</strain>
    </source>
</reference>
<evidence type="ECO:0000313" key="2">
    <source>
        <dbReference type="EMBL" id="CAG8653501.1"/>
    </source>
</evidence>
<comment type="caution">
    <text evidence="2">The sequence shown here is derived from an EMBL/GenBank/DDBJ whole genome shotgun (WGS) entry which is preliminary data.</text>
</comment>
<feature type="region of interest" description="Disordered" evidence="1">
    <location>
        <begin position="150"/>
        <end position="201"/>
    </location>
</feature>
<accession>A0A9N9DUX8</accession>
<evidence type="ECO:0000256" key="1">
    <source>
        <dbReference type="SAM" id="MobiDB-lite"/>
    </source>
</evidence>
<evidence type="ECO:0000313" key="3">
    <source>
        <dbReference type="Proteomes" id="UP000789739"/>
    </source>
</evidence>
<dbReference type="EMBL" id="CAJVPI010003057">
    <property type="protein sequence ID" value="CAG8653501.1"/>
    <property type="molecule type" value="Genomic_DNA"/>
</dbReference>
<feature type="compositionally biased region" description="Basic and acidic residues" evidence="1">
    <location>
        <begin position="175"/>
        <end position="186"/>
    </location>
</feature>
<dbReference type="Proteomes" id="UP000789739">
    <property type="component" value="Unassembled WGS sequence"/>
</dbReference>
<organism evidence="2 3">
    <name type="scientific">Paraglomus brasilianum</name>
    <dbReference type="NCBI Taxonomy" id="144538"/>
    <lineage>
        <taxon>Eukaryota</taxon>
        <taxon>Fungi</taxon>
        <taxon>Fungi incertae sedis</taxon>
        <taxon>Mucoromycota</taxon>
        <taxon>Glomeromycotina</taxon>
        <taxon>Glomeromycetes</taxon>
        <taxon>Paraglomerales</taxon>
        <taxon>Paraglomeraceae</taxon>
        <taxon>Paraglomus</taxon>
    </lineage>
</organism>
<proteinExistence type="predicted"/>